<reference evidence="4 5" key="1">
    <citation type="submission" date="2020-08" db="EMBL/GenBank/DDBJ databases">
        <title>Genomic Encyclopedia of Type Strains, Phase IV (KMG-V): Genome sequencing to study the core and pangenomes of soil and plant-associated prokaryotes.</title>
        <authorList>
            <person name="Whitman W."/>
        </authorList>
    </citation>
    <scope>NUCLEOTIDE SEQUENCE [LARGE SCALE GENOMIC DNA]</scope>
    <source>
        <strain evidence="4 5">S3M1</strain>
    </source>
</reference>
<dbReference type="PANTHER" id="PTHR10545:SF29">
    <property type="entry name" value="GH14572P-RELATED"/>
    <property type="match status" value="1"/>
</dbReference>
<feature type="domain" description="N-acetyltransferase" evidence="3">
    <location>
        <begin position="4"/>
        <end position="152"/>
    </location>
</feature>
<dbReference type="GO" id="GO:0008080">
    <property type="term" value="F:N-acetyltransferase activity"/>
    <property type="evidence" value="ECO:0007669"/>
    <property type="project" value="TreeGrafter"/>
</dbReference>
<dbReference type="AlphaFoldDB" id="A0A7W9E130"/>
<dbReference type="InterPro" id="IPR051016">
    <property type="entry name" value="Diverse_Substrate_AcTransf"/>
</dbReference>
<accession>A0A7W9E130</accession>
<dbReference type="CDD" id="cd04301">
    <property type="entry name" value="NAT_SF"/>
    <property type="match status" value="1"/>
</dbReference>
<proteinExistence type="predicted"/>
<dbReference type="RefSeq" id="WP_183883107.1">
    <property type="nucleotide sequence ID" value="NZ_JACHCE010000004.1"/>
</dbReference>
<sequence length="152" mass="17663">MNNFIIRTIKENELDDLIRLIEEHTAYEKAAYDSTGKKERLHVQLFQSKSQLKCWVVEIDGKLKGFCTYTIDYSTWDAANFLYMDCLYLCEDTRGMGIGSEIIRKLKEIAQENDCVNLQWQTPVFNQPAIDFYKKNGAASKDKVRFTLTIKA</sequence>
<dbReference type="PANTHER" id="PTHR10545">
    <property type="entry name" value="DIAMINE N-ACETYLTRANSFERASE"/>
    <property type="match status" value="1"/>
</dbReference>
<evidence type="ECO:0000256" key="2">
    <source>
        <dbReference type="ARBA" id="ARBA00023315"/>
    </source>
</evidence>
<dbReference type="Gene3D" id="3.40.630.30">
    <property type="match status" value="1"/>
</dbReference>
<dbReference type="InterPro" id="IPR000182">
    <property type="entry name" value="GNAT_dom"/>
</dbReference>
<evidence type="ECO:0000256" key="1">
    <source>
        <dbReference type="ARBA" id="ARBA00022679"/>
    </source>
</evidence>
<keyword evidence="1 4" id="KW-0808">Transferase</keyword>
<dbReference type="Proteomes" id="UP000537204">
    <property type="component" value="Unassembled WGS sequence"/>
</dbReference>
<dbReference type="Pfam" id="PF00583">
    <property type="entry name" value="Acetyltransf_1"/>
    <property type="match status" value="1"/>
</dbReference>
<evidence type="ECO:0000313" key="4">
    <source>
        <dbReference type="EMBL" id="MBB5637240.1"/>
    </source>
</evidence>
<keyword evidence="2 4" id="KW-0012">Acyltransferase</keyword>
<dbReference type="InterPro" id="IPR016181">
    <property type="entry name" value="Acyl_CoA_acyltransferase"/>
</dbReference>
<dbReference type="SUPFAM" id="SSF55729">
    <property type="entry name" value="Acyl-CoA N-acyltransferases (Nat)"/>
    <property type="match status" value="1"/>
</dbReference>
<dbReference type="PROSITE" id="PS51186">
    <property type="entry name" value="GNAT"/>
    <property type="match status" value="1"/>
</dbReference>
<comment type="caution">
    <text evidence="4">The sequence shown here is derived from an EMBL/GenBank/DDBJ whole genome shotgun (WGS) entry which is preliminary data.</text>
</comment>
<organism evidence="4 5">
    <name type="scientific">Pedobacter cryoconitis</name>
    <dbReference type="NCBI Taxonomy" id="188932"/>
    <lineage>
        <taxon>Bacteria</taxon>
        <taxon>Pseudomonadati</taxon>
        <taxon>Bacteroidota</taxon>
        <taxon>Sphingobacteriia</taxon>
        <taxon>Sphingobacteriales</taxon>
        <taxon>Sphingobacteriaceae</taxon>
        <taxon>Pedobacter</taxon>
    </lineage>
</organism>
<evidence type="ECO:0000259" key="3">
    <source>
        <dbReference type="PROSITE" id="PS51186"/>
    </source>
</evidence>
<name>A0A7W9E130_9SPHI</name>
<gene>
    <name evidence="4" type="ORF">HDE68_003153</name>
</gene>
<evidence type="ECO:0000313" key="5">
    <source>
        <dbReference type="Proteomes" id="UP000537204"/>
    </source>
</evidence>
<protein>
    <submittedName>
        <fullName evidence="4">L-amino acid N-acyltransferase YncA</fullName>
    </submittedName>
</protein>
<dbReference type="EMBL" id="JACHCE010000004">
    <property type="protein sequence ID" value="MBB5637240.1"/>
    <property type="molecule type" value="Genomic_DNA"/>
</dbReference>